<proteinExistence type="predicted"/>
<keyword evidence="1" id="KW-0472">Membrane</keyword>
<evidence type="ECO:0000313" key="3">
    <source>
        <dbReference type="EMBL" id="MCS0634522.1"/>
    </source>
</evidence>
<feature type="domain" description="TadE-like" evidence="2">
    <location>
        <begin position="18"/>
        <end position="60"/>
    </location>
</feature>
<dbReference type="RefSeq" id="WP_258785022.1">
    <property type="nucleotide sequence ID" value="NZ_JANUGQ010000001.1"/>
</dbReference>
<evidence type="ECO:0000259" key="2">
    <source>
        <dbReference type="Pfam" id="PF07811"/>
    </source>
</evidence>
<reference evidence="3" key="1">
    <citation type="submission" date="2022-08" db="EMBL/GenBank/DDBJ databases">
        <authorList>
            <person name="Somphong A."/>
            <person name="Phongsopitanun W."/>
        </authorList>
    </citation>
    <scope>NUCLEOTIDE SEQUENCE</scope>
    <source>
        <strain evidence="3">LP05-1</strain>
    </source>
</reference>
<gene>
    <name evidence="3" type="ORF">NX801_02350</name>
</gene>
<dbReference type="InterPro" id="IPR012495">
    <property type="entry name" value="TadE-like_dom"/>
</dbReference>
<sequence length="134" mass="13347">MSGARRAPGTRWAGRDRGQTAIEFVGVTPLILLLLVAIWQCVLIGYTFSLAGNAADAGARAGAGDGGDGACAAAAREDLPGAWAGRAGYGCGSGGGPGMYGATITLNVPVLVPGVLDFPLAVHGRAAAVKEDRP</sequence>
<name>A0ABT2CAT4_9ACTN</name>
<keyword evidence="1" id="KW-1133">Transmembrane helix</keyword>
<organism evidence="3 4">
    <name type="scientific">Streptomyces pyxinae</name>
    <dbReference type="NCBI Taxonomy" id="2970734"/>
    <lineage>
        <taxon>Bacteria</taxon>
        <taxon>Bacillati</taxon>
        <taxon>Actinomycetota</taxon>
        <taxon>Actinomycetes</taxon>
        <taxon>Kitasatosporales</taxon>
        <taxon>Streptomycetaceae</taxon>
        <taxon>Streptomyces</taxon>
    </lineage>
</organism>
<comment type="caution">
    <text evidence="3">The sequence shown here is derived from an EMBL/GenBank/DDBJ whole genome shotgun (WGS) entry which is preliminary data.</text>
</comment>
<accession>A0ABT2CAT4</accession>
<protein>
    <submittedName>
        <fullName evidence="3">Pilus assembly protein</fullName>
    </submittedName>
</protein>
<dbReference type="Proteomes" id="UP001431313">
    <property type="component" value="Unassembled WGS sequence"/>
</dbReference>
<evidence type="ECO:0000313" key="4">
    <source>
        <dbReference type="Proteomes" id="UP001431313"/>
    </source>
</evidence>
<keyword evidence="4" id="KW-1185">Reference proteome</keyword>
<feature type="transmembrane region" description="Helical" evidence="1">
    <location>
        <begin position="21"/>
        <end position="39"/>
    </location>
</feature>
<dbReference type="Pfam" id="PF07811">
    <property type="entry name" value="TadE"/>
    <property type="match status" value="1"/>
</dbReference>
<keyword evidence="1" id="KW-0812">Transmembrane</keyword>
<evidence type="ECO:0000256" key="1">
    <source>
        <dbReference type="SAM" id="Phobius"/>
    </source>
</evidence>
<dbReference type="EMBL" id="JANUGQ010000001">
    <property type="protein sequence ID" value="MCS0634522.1"/>
    <property type="molecule type" value="Genomic_DNA"/>
</dbReference>